<dbReference type="HOGENOM" id="CLU_004471_2_3_1"/>
<feature type="region of interest" description="Disordered" evidence="1">
    <location>
        <begin position="1"/>
        <end position="55"/>
    </location>
</feature>
<dbReference type="InterPro" id="IPR027417">
    <property type="entry name" value="P-loop_NTPase"/>
</dbReference>
<protein>
    <recommendedName>
        <fullName evidence="2">AAA+ ATPase domain-containing protein</fullName>
    </recommendedName>
</protein>
<dbReference type="Pfam" id="PF00004">
    <property type="entry name" value="AAA"/>
    <property type="match status" value="1"/>
</dbReference>
<dbReference type="GeneID" id="27721607"/>
<dbReference type="SUPFAM" id="SSF52540">
    <property type="entry name" value="P-loop containing nucleoside triphosphate hydrolases"/>
    <property type="match status" value="1"/>
</dbReference>
<dbReference type="VEuPathDB" id="FungiDB:SAPIO_CDS2535"/>
<dbReference type="Proteomes" id="UP000028545">
    <property type="component" value="Unassembled WGS sequence"/>
</dbReference>
<evidence type="ECO:0000313" key="4">
    <source>
        <dbReference type="Proteomes" id="UP000028545"/>
    </source>
</evidence>
<feature type="compositionally biased region" description="Acidic residues" evidence="1">
    <location>
        <begin position="941"/>
        <end position="951"/>
    </location>
</feature>
<dbReference type="InterPro" id="IPR056599">
    <property type="entry name" value="AAA_lid_fung"/>
</dbReference>
<dbReference type="Gene3D" id="3.40.50.300">
    <property type="entry name" value="P-loop containing nucleotide triphosphate hydrolases"/>
    <property type="match status" value="1"/>
</dbReference>
<dbReference type="EMBL" id="JOWA01000086">
    <property type="protein sequence ID" value="KEZ45103.1"/>
    <property type="molecule type" value="Genomic_DNA"/>
</dbReference>
<accession>A0A084GCP1</accession>
<proteinExistence type="predicted"/>
<evidence type="ECO:0000313" key="3">
    <source>
        <dbReference type="EMBL" id="KEZ45103.1"/>
    </source>
</evidence>
<dbReference type="Pfam" id="PF22942">
    <property type="entry name" value="DUF7025"/>
    <property type="match status" value="1"/>
</dbReference>
<dbReference type="AlphaFoldDB" id="A0A084GCP1"/>
<gene>
    <name evidence="3" type="ORF">SAPIO_CDS2535</name>
</gene>
<dbReference type="KEGG" id="sapo:SAPIO_CDS2535"/>
<evidence type="ECO:0000259" key="2">
    <source>
        <dbReference type="SMART" id="SM00382"/>
    </source>
</evidence>
<dbReference type="GO" id="GO:0005524">
    <property type="term" value="F:ATP binding"/>
    <property type="evidence" value="ECO:0007669"/>
    <property type="project" value="InterPro"/>
</dbReference>
<name>A0A084GCP1_PSEDA</name>
<feature type="compositionally biased region" description="Basic and acidic residues" evidence="1">
    <location>
        <begin position="931"/>
        <end position="940"/>
    </location>
</feature>
<feature type="compositionally biased region" description="Polar residues" evidence="1">
    <location>
        <begin position="991"/>
        <end position="1007"/>
    </location>
</feature>
<dbReference type="InterPro" id="IPR003593">
    <property type="entry name" value="AAA+_ATPase"/>
</dbReference>
<dbReference type="PANTHER" id="PTHR46411:SF3">
    <property type="entry name" value="AAA+ ATPASE DOMAIN-CONTAINING PROTEIN"/>
    <property type="match status" value="1"/>
</dbReference>
<feature type="domain" description="AAA+ ATPase" evidence="2">
    <location>
        <begin position="686"/>
        <end position="813"/>
    </location>
</feature>
<dbReference type="InterPro" id="IPR003959">
    <property type="entry name" value="ATPase_AAA_core"/>
</dbReference>
<dbReference type="OrthoDB" id="10042665at2759"/>
<dbReference type="GO" id="GO:0016887">
    <property type="term" value="F:ATP hydrolysis activity"/>
    <property type="evidence" value="ECO:0007669"/>
    <property type="project" value="InterPro"/>
</dbReference>
<evidence type="ECO:0000256" key="1">
    <source>
        <dbReference type="SAM" id="MobiDB-lite"/>
    </source>
</evidence>
<dbReference type="Pfam" id="PF23232">
    <property type="entry name" value="AAA_lid_13"/>
    <property type="match status" value="1"/>
</dbReference>
<feature type="region of interest" description="Disordered" evidence="1">
    <location>
        <begin position="120"/>
        <end position="151"/>
    </location>
</feature>
<keyword evidence="4" id="KW-1185">Reference proteome</keyword>
<comment type="caution">
    <text evidence="3">The sequence shown here is derived from an EMBL/GenBank/DDBJ whole genome shotgun (WGS) entry which is preliminary data.</text>
</comment>
<reference evidence="3 4" key="1">
    <citation type="journal article" date="2014" name="Genome Announc.">
        <title>Draft genome sequence of the pathogenic fungus Scedosporium apiospermum.</title>
        <authorList>
            <person name="Vandeputte P."/>
            <person name="Ghamrawi S."/>
            <person name="Rechenmann M."/>
            <person name="Iltis A."/>
            <person name="Giraud S."/>
            <person name="Fleury M."/>
            <person name="Thornton C."/>
            <person name="Delhaes L."/>
            <person name="Meyer W."/>
            <person name="Papon N."/>
            <person name="Bouchara J.P."/>
        </authorList>
    </citation>
    <scope>NUCLEOTIDE SEQUENCE [LARGE SCALE GENOMIC DNA]</scope>
    <source>
        <strain evidence="3 4">IHEM 14462</strain>
    </source>
</reference>
<dbReference type="PANTHER" id="PTHR46411">
    <property type="entry name" value="FAMILY ATPASE, PUTATIVE-RELATED"/>
    <property type="match status" value="1"/>
</dbReference>
<dbReference type="OMA" id="TRRYDEY"/>
<dbReference type="SMART" id="SM00382">
    <property type="entry name" value="AAA"/>
    <property type="match status" value="1"/>
</dbReference>
<organism evidence="3 4">
    <name type="scientific">Pseudallescheria apiosperma</name>
    <name type="common">Scedosporium apiospermum</name>
    <dbReference type="NCBI Taxonomy" id="563466"/>
    <lineage>
        <taxon>Eukaryota</taxon>
        <taxon>Fungi</taxon>
        <taxon>Dikarya</taxon>
        <taxon>Ascomycota</taxon>
        <taxon>Pezizomycotina</taxon>
        <taxon>Sordariomycetes</taxon>
        <taxon>Hypocreomycetidae</taxon>
        <taxon>Microascales</taxon>
        <taxon>Microascaceae</taxon>
        <taxon>Scedosporium</taxon>
    </lineage>
</organism>
<dbReference type="InterPro" id="IPR054289">
    <property type="entry name" value="DUF7025"/>
</dbReference>
<feature type="region of interest" description="Disordered" evidence="1">
    <location>
        <begin position="928"/>
        <end position="1095"/>
    </location>
</feature>
<sequence length="1095" mass="124102">MASTSVETDQGAPISLVDLADKGPDAEASPKPPESEAPTDTNSSTPPPHHSRLLTPLDIADVNAASIATEEQVISLETSDSPPSDPAKADCVCATTETAARCANSWLRLERLISNLENRVQNAGGGGSKSSGQGQERPSPTKPNDDAAEPPKLQTKIIPKIRKCTFSQFVNQFASEDTHAIEVLVTGSRLVKEIYDEWEERCRLGVEGYSKKDDNEKPSSRRYGANSTETWIHGVRIRSPKLMEIFDKVTDYQWGTKPHTFLRPFRYFIHFHDKLKAKLEWMEEHIKNLDSSDDAATASKETKGEEDVFSSESALEEFRCYIKFAETEIVPSYSAFEDADFGASRKIRYQDLWCLFRPGELIYIPQSTLVNLYHTGGVLDQAANNSSTKGHGATTLQQVWRLIHTQPTHGWEYLMEEFDDNDYFRASCHYLDYDGSTYAGVIYPFNIPYFKDKRDIRDLPFYPIRFAEDWKLCLAEGRRWGAKFTESVTTHPVGSQIVQPVKKPDHIEGDVIIDFQETFNNCPEWKKNFADEEPMAVSRGGFYATMAGNHAIITWSDVHRTKQVSSFTEAVVDEDNIDTIEHDIFLSKSCFLTRKSQALKPIPTGDDLALLPRRLFSYAIRDRVFVPINVYDLTPIERQADVFDKLELRPEHKRHVEALVRTHFRKNELDAHGELRTQDLIRGKGKGVVFLLHGPPGVGKTATAEAIAQKFNKPLFPITCGDLGFSPRDVEEKLTEVFRLAHLWDCVLLLDEADVFLSARNANDVKRNGLVSVFLRVLEYYNGVLFLTTNRVGKLDAAVTSRIHLILHYKRLKGPEILSIFKLNIERLEQIEQQRHEMFKEPKLFILKEEILRFAEEHYHESERSRSRERWNGRQIRNAFLIATSLARYEVEKQGPGFQPQLRASHFREVEMMTREFDSFRRRLNMGDDAQAARRRGERDDSWDEAEDLDDNPVAPPLSHSNRPYQPPLGISRTGSNLRAGYQPSPRGLSPHSTPTRVPLSGTSPSAPTHMASEYSHGGYPMTPPMRSQDSYQRSPRESHFTLYSAAPPSSSHREYHNPPMERQTAMPISDPPELHPRDIPVFSTPGRTSPGGGG</sequence>
<dbReference type="CDD" id="cd19481">
    <property type="entry name" value="RecA-like_protease"/>
    <property type="match status" value="1"/>
</dbReference>
<dbReference type="RefSeq" id="XP_016644902.1">
    <property type="nucleotide sequence ID" value="XM_016785526.1"/>
</dbReference>